<reference evidence="2 3" key="1">
    <citation type="submission" date="2020-03" db="EMBL/GenBank/DDBJ databases">
        <title>Hydrogenophaga sp. nov. isolated from cyanobacterial mat.</title>
        <authorList>
            <person name="Thorat V."/>
            <person name="Kirdat K."/>
            <person name="Tiwarekar B."/>
            <person name="Costa E.D."/>
            <person name="Yadav A."/>
        </authorList>
    </citation>
    <scope>NUCLEOTIDE SEQUENCE [LARGE SCALE GENOMIC DNA]</scope>
    <source>
        <strain evidence="2 3">BA0156</strain>
    </source>
</reference>
<dbReference type="InterPro" id="IPR041854">
    <property type="entry name" value="BFD-like_2Fe2S-bd_dom_sf"/>
</dbReference>
<dbReference type="EMBL" id="CP049989">
    <property type="protein sequence ID" value="QIM53728.1"/>
    <property type="molecule type" value="Genomic_DNA"/>
</dbReference>
<proteinExistence type="predicted"/>
<organism evidence="2 3">
    <name type="scientific">Hydrogenophaga crocea</name>
    <dbReference type="NCBI Taxonomy" id="2716225"/>
    <lineage>
        <taxon>Bacteria</taxon>
        <taxon>Pseudomonadati</taxon>
        <taxon>Pseudomonadota</taxon>
        <taxon>Betaproteobacteria</taxon>
        <taxon>Burkholderiales</taxon>
        <taxon>Comamonadaceae</taxon>
        <taxon>Hydrogenophaga</taxon>
    </lineage>
</organism>
<feature type="domain" description="BFD-like [2Fe-2S]-binding" evidence="1">
    <location>
        <begin position="2"/>
        <end position="48"/>
    </location>
</feature>
<dbReference type="AlphaFoldDB" id="A0A6G8IL30"/>
<name>A0A6G8IL30_9BURK</name>
<evidence type="ECO:0000313" key="3">
    <source>
        <dbReference type="Proteomes" id="UP000503162"/>
    </source>
</evidence>
<keyword evidence="3" id="KW-1185">Reference proteome</keyword>
<dbReference type="KEGG" id="hcz:G9Q37_16985"/>
<evidence type="ECO:0000313" key="2">
    <source>
        <dbReference type="EMBL" id="QIM53728.1"/>
    </source>
</evidence>
<gene>
    <name evidence="2" type="ORF">G9Q37_16985</name>
</gene>
<dbReference type="RefSeq" id="WP_166229022.1">
    <property type="nucleotide sequence ID" value="NZ_CP049989.1"/>
</dbReference>
<sequence length="74" mass="7907">MIVCVCRRVSDKTIAQCARSGMAFDDIQLELGVATQCGRCEGCARQVFTECAPGHAVAHLQLQTPEQARLAATA</sequence>
<evidence type="ECO:0000259" key="1">
    <source>
        <dbReference type="Pfam" id="PF04324"/>
    </source>
</evidence>
<dbReference type="Pfam" id="PF04324">
    <property type="entry name" value="Fer2_BFD"/>
    <property type="match status" value="1"/>
</dbReference>
<dbReference type="Gene3D" id="1.10.10.1100">
    <property type="entry name" value="BFD-like [2Fe-2S]-binding domain"/>
    <property type="match status" value="1"/>
</dbReference>
<protein>
    <submittedName>
        <fullName evidence="2">(2Fe-2S)-binding protein</fullName>
    </submittedName>
</protein>
<dbReference type="Proteomes" id="UP000503162">
    <property type="component" value="Chromosome"/>
</dbReference>
<dbReference type="InterPro" id="IPR007419">
    <property type="entry name" value="BFD-like_2Fe2S-bd_dom"/>
</dbReference>
<accession>A0A6G8IL30</accession>